<dbReference type="Gene3D" id="1.10.150.20">
    <property type="entry name" value="5' to 3' exonuclease, C-terminal subdomain"/>
    <property type="match status" value="1"/>
</dbReference>
<feature type="non-terminal residue" evidence="3">
    <location>
        <position position="1"/>
    </location>
</feature>
<keyword evidence="1" id="KW-0235">DNA replication</keyword>
<evidence type="ECO:0000259" key="2">
    <source>
        <dbReference type="SMART" id="SM00482"/>
    </source>
</evidence>
<accession>A0A8S3Z7U6</accession>
<dbReference type="InterPro" id="IPR001098">
    <property type="entry name" value="DNA-dir_DNA_pol_A_palm_dom"/>
</dbReference>
<dbReference type="PRINTS" id="PR00868">
    <property type="entry name" value="DNAPOLI"/>
</dbReference>
<dbReference type="SUPFAM" id="SSF56672">
    <property type="entry name" value="DNA/RNA polymerases"/>
    <property type="match status" value="1"/>
</dbReference>
<dbReference type="Gene3D" id="3.30.70.370">
    <property type="match status" value="1"/>
</dbReference>
<dbReference type="InterPro" id="IPR043502">
    <property type="entry name" value="DNA/RNA_pol_sf"/>
</dbReference>
<reference evidence="3" key="1">
    <citation type="submission" date="2021-04" db="EMBL/GenBank/DDBJ databases">
        <authorList>
            <consortium name="Molecular Ecology Group"/>
        </authorList>
    </citation>
    <scope>NUCLEOTIDE SEQUENCE</scope>
</reference>
<dbReference type="Gene3D" id="1.20.1060.10">
    <property type="entry name" value="Taq DNA Polymerase, Chain T, domain 4"/>
    <property type="match status" value="1"/>
</dbReference>
<dbReference type="GO" id="GO:0006302">
    <property type="term" value="P:double-strand break repair"/>
    <property type="evidence" value="ECO:0007669"/>
    <property type="project" value="TreeGrafter"/>
</dbReference>
<evidence type="ECO:0000256" key="1">
    <source>
        <dbReference type="ARBA" id="ARBA00022705"/>
    </source>
</evidence>
<dbReference type="SMART" id="SM00482">
    <property type="entry name" value="POLAc"/>
    <property type="match status" value="1"/>
</dbReference>
<dbReference type="OrthoDB" id="275278at2759"/>
<dbReference type="EMBL" id="CAJHNH020002112">
    <property type="protein sequence ID" value="CAG5125614.1"/>
    <property type="molecule type" value="Genomic_DNA"/>
</dbReference>
<name>A0A8S3Z7U6_9EUPU</name>
<proteinExistence type="predicted"/>
<dbReference type="Pfam" id="PF00476">
    <property type="entry name" value="DNA_pol_A"/>
    <property type="match status" value="1"/>
</dbReference>
<dbReference type="Gene3D" id="3.30.420.10">
    <property type="entry name" value="Ribonuclease H-like superfamily/Ribonuclease H"/>
    <property type="match status" value="1"/>
</dbReference>
<dbReference type="CDD" id="cd08638">
    <property type="entry name" value="DNA_pol_A_theta"/>
    <property type="match status" value="1"/>
</dbReference>
<dbReference type="PANTHER" id="PTHR10133:SF27">
    <property type="entry name" value="DNA POLYMERASE NU"/>
    <property type="match status" value="1"/>
</dbReference>
<dbReference type="Proteomes" id="UP000678393">
    <property type="component" value="Unassembled WGS sequence"/>
</dbReference>
<dbReference type="FunFam" id="1.10.150.20:FF:000002">
    <property type="entry name" value="DNA polymerase I"/>
    <property type="match status" value="1"/>
</dbReference>
<dbReference type="InterPro" id="IPR002298">
    <property type="entry name" value="DNA_polymerase_A"/>
</dbReference>
<dbReference type="AlphaFoldDB" id="A0A8S3Z7U6"/>
<evidence type="ECO:0000313" key="3">
    <source>
        <dbReference type="EMBL" id="CAG5125614.1"/>
    </source>
</evidence>
<protein>
    <recommendedName>
        <fullName evidence="2">DNA-directed DNA polymerase family A palm domain-containing protein</fullName>
    </recommendedName>
</protein>
<evidence type="ECO:0000313" key="4">
    <source>
        <dbReference type="Proteomes" id="UP000678393"/>
    </source>
</evidence>
<dbReference type="GO" id="GO:0006261">
    <property type="term" value="P:DNA-templated DNA replication"/>
    <property type="evidence" value="ECO:0007669"/>
    <property type="project" value="InterPro"/>
</dbReference>
<gene>
    <name evidence="3" type="ORF">CUNI_LOCUS11172</name>
</gene>
<keyword evidence="4" id="KW-1185">Reference proteome</keyword>
<organism evidence="3 4">
    <name type="scientific">Candidula unifasciata</name>
    <dbReference type="NCBI Taxonomy" id="100452"/>
    <lineage>
        <taxon>Eukaryota</taxon>
        <taxon>Metazoa</taxon>
        <taxon>Spiralia</taxon>
        <taxon>Lophotrochozoa</taxon>
        <taxon>Mollusca</taxon>
        <taxon>Gastropoda</taxon>
        <taxon>Heterobranchia</taxon>
        <taxon>Euthyneura</taxon>
        <taxon>Panpulmonata</taxon>
        <taxon>Eupulmonata</taxon>
        <taxon>Stylommatophora</taxon>
        <taxon>Helicina</taxon>
        <taxon>Helicoidea</taxon>
        <taxon>Geomitridae</taxon>
        <taxon>Candidula</taxon>
    </lineage>
</organism>
<dbReference type="GO" id="GO:0003677">
    <property type="term" value="F:DNA binding"/>
    <property type="evidence" value="ECO:0007669"/>
    <property type="project" value="InterPro"/>
</dbReference>
<dbReference type="GO" id="GO:0003887">
    <property type="term" value="F:DNA-directed DNA polymerase activity"/>
    <property type="evidence" value="ECO:0007669"/>
    <property type="project" value="InterPro"/>
</dbReference>
<feature type="domain" description="DNA-directed DNA polymerase family A palm" evidence="2">
    <location>
        <begin position="285"/>
        <end position="494"/>
    </location>
</feature>
<comment type="caution">
    <text evidence="3">The sequence shown here is derived from an EMBL/GenBank/DDBJ whole genome shotgun (WGS) entry which is preliminary data.</text>
</comment>
<dbReference type="PANTHER" id="PTHR10133">
    <property type="entry name" value="DNA POLYMERASE I"/>
    <property type="match status" value="1"/>
</dbReference>
<dbReference type="InterPro" id="IPR036397">
    <property type="entry name" value="RNaseH_sf"/>
</dbReference>
<sequence>ILASKNIIKIIANCKEFLICVDKLFSFNSEHGIPCENIEDPVIACWLVDPDNQPASFVQLCRTAGLEHRSDDADWPAFLQMTPKLMHNFRSKLKANKLWSVFTDIEMKLIPVLACMETQTIKVDTALFVKFSDILKSKIKRLEEAVYKEAGRKFSLNSHVQLRQILYEELQLDTKLAPDKKIMKTDVCNQKSTCESSLKLLAGVHPLPALILEYRQMQKLMSTYVDGMMSCVTNGSIMTHWDQTAAATGRLTSSQPNIQAVPKTLITVTDFQPNYVIGSEMSSVDIHAREPFISRPGCVFLAADFQQTELRVLAHLSGDSTLQSLFKNTAGEDVFILLTKQWQNKTSSEVTSADREQTKRVVYSVMYGVGKDKLSEYLKVKPDIAQEIITSFLLQFPAIGSFTKKCWTYAQEFGYTETVSGRRRYFPHINSNSPVLRAQAQRQAVNFCVQGSAADICKLAMLAVEKQLQEKAHLSCRLLLQIHDELIWEVPEDQLLETQGVIQKVIENPETLCGTLFSLQVPLTAAFSCGKSWAHMNSVIATV</sequence>